<comment type="caution">
    <text evidence="6">The sequence shown here is derived from an EMBL/GenBank/DDBJ whole genome shotgun (WGS) entry which is preliminary data.</text>
</comment>
<organism evidence="6 7">
    <name type="scientific">Mesobacillus stamsii</name>
    <dbReference type="NCBI Taxonomy" id="225347"/>
    <lineage>
        <taxon>Bacteria</taxon>
        <taxon>Bacillati</taxon>
        <taxon>Bacillota</taxon>
        <taxon>Bacilli</taxon>
        <taxon>Bacillales</taxon>
        <taxon>Bacillaceae</taxon>
        <taxon>Mesobacillus</taxon>
    </lineage>
</organism>
<dbReference type="PANTHER" id="PTHR30514:SF1">
    <property type="entry name" value="HTH-TYPE TRANSCRIPTIONAL REGULATOR HEXR-RELATED"/>
    <property type="match status" value="1"/>
</dbReference>
<gene>
    <name evidence="6" type="ORF">J2S25_000508</name>
</gene>
<dbReference type="Proteomes" id="UP001242313">
    <property type="component" value="Unassembled WGS sequence"/>
</dbReference>
<dbReference type="InterPro" id="IPR001347">
    <property type="entry name" value="SIS_dom"/>
</dbReference>
<dbReference type="InterPro" id="IPR036388">
    <property type="entry name" value="WH-like_DNA-bd_sf"/>
</dbReference>
<dbReference type="PANTHER" id="PTHR30514">
    <property type="entry name" value="GLUCOKINASE"/>
    <property type="match status" value="1"/>
</dbReference>
<feature type="domain" description="HTH rpiR-type" evidence="4">
    <location>
        <begin position="4"/>
        <end position="80"/>
    </location>
</feature>
<evidence type="ECO:0000313" key="7">
    <source>
        <dbReference type="Proteomes" id="UP001242313"/>
    </source>
</evidence>
<evidence type="ECO:0000256" key="3">
    <source>
        <dbReference type="ARBA" id="ARBA00023163"/>
    </source>
</evidence>
<reference evidence="6 7" key="1">
    <citation type="submission" date="2023-07" db="EMBL/GenBank/DDBJ databases">
        <title>Genomic Encyclopedia of Type Strains, Phase IV (KMG-IV): sequencing the most valuable type-strain genomes for metagenomic binning, comparative biology and taxonomic classification.</title>
        <authorList>
            <person name="Goeker M."/>
        </authorList>
    </citation>
    <scope>NUCLEOTIDE SEQUENCE [LARGE SCALE GENOMIC DNA]</scope>
    <source>
        <strain evidence="6 7">DSM 19598</strain>
    </source>
</reference>
<dbReference type="InterPro" id="IPR035472">
    <property type="entry name" value="RpiR-like_SIS"/>
</dbReference>
<accession>A0ABU0FSI4</accession>
<protein>
    <submittedName>
        <fullName evidence="6">DNA-binding MurR/RpiR family transcriptional regulator</fullName>
    </submittedName>
</protein>
<dbReference type="PROSITE" id="PS51071">
    <property type="entry name" value="HTH_RPIR"/>
    <property type="match status" value="1"/>
</dbReference>
<dbReference type="SUPFAM" id="SSF53697">
    <property type="entry name" value="SIS domain"/>
    <property type="match status" value="1"/>
</dbReference>
<dbReference type="Gene3D" id="3.40.50.10490">
    <property type="entry name" value="Glucose-6-phosphate isomerase like protein, domain 1"/>
    <property type="match status" value="1"/>
</dbReference>
<dbReference type="InterPro" id="IPR000281">
    <property type="entry name" value="HTH_RpiR"/>
</dbReference>
<dbReference type="InterPro" id="IPR047640">
    <property type="entry name" value="RpiR-like"/>
</dbReference>
<proteinExistence type="predicted"/>
<dbReference type="SUPFAM" id="SSF46689">
    <property type="entry name" value="Homeodomain-like"/>
    <property type="match status" value="1"/>
</dbReference>
<name>A0ABU0FSI4_9BACI</name>
<evidence type="ECO:0000256" key="2">
    <source>
        <dbReference type="ARBA" id="ARBA00023125"/>
    </source>
</evidence>
<dbReference type="CDD" id="cd05013">
    <property type="entry name" value="SIS_RpiR"/>
    <property type="match status" value="1"/>
</dbReference>
<dbReference type="RefSeq" id="WP_307191164.1">
    <property type="nucleotide sequence ID" value="NZ_JAUSUN010000002.1"/>
</dbReference>
<dbReference type="InterPro" id="IPR009057">
    <property type="entry name" value="Homeodomain-like_sf"/>
</dbReference>
<dbReference type="Gene3D" id="1.10.10.10">
    <property type="entry name" value="Winged helix-like DNA-binding domain superfamily/Winged helix DNA-binding domain"/>
    <property type="match status" value="1"/>
</dbReference>
<evidence type="ECO:0000259" key="4">
    <source>
        <dbReference type="PROSITE" id="PS51071"/>
    </source>
</evidence>
<feature type="domain" description="SIS" evidence="5">
    <location>
        <begin position="129"/>
        <end position="269"/>
    </location>
</feature>
<keyword evidence="3" id="KW-0804">Transcription</keyword>
<evidence type="ECO:0000256" key="1">
    <source>
        <dbReference type="ARBA" id="ARBA00023015"/>
    </source>
</evidence>
<dbReference type="Pfam" id="PF01418">
    <property type="entry name" value="HTH_6"/>
    <property type="match status" value="1"/>
</dbReference>
<sequence length="289" mass="32544">MAVNYLEKLLRNRLKGFSEAEKNIAEHFISLGNAVVNKTLSELSNDIGVSESTIFKFVKKIGFEGFQDFKISVASNSRTSEERSHEIVVFADISSSDSAYVIAQKIVNSNKFLLENLLHSLNEDQLNQALKLIYPSKSVHFFGQGASSVIALDSYHKFLRTKLPCNYVADYHMQLSHVTKLGTDDCVFLFSHSGETIETIEIAKILRENQVKIITLTGNDNSELVKLSDVSFVVYSEESAFRSESLTARILYLTIIDIIYVAVMYHDEAKNKHSLESIRKALMITKTRG</sequence>
<keyword evidence="1" id="KW-0805">Transcription regulation</keyword>
<dbReference type="PROSITE" id="PS51464">
    <property type="entry name" value="SIS"/>
    <property type="match status" value="1"/>
</dbReference>
<evidence type="ECO:0000313" key="6">
    <source>
        <dbReference type="EMBL" id="MDQ0412328.1"/>
    </source>
</evidence>
<keyword evidence="7" id="KW-1185">Reference proteome</keyword>
<dbReference type="Pfam" id="PF01380">
    <property type="entry name" value="SIS"/>
    <property type="match status" value="1"/>
</dbReference>
<dbReference type="EMBL" id="JAUSUN010000002">
    <property type="protein sequence ID" value="MDQ0412328.1"/>
    <property type="molecule type" value="Genomic_DNA"/>
</dbReference>
<evidence type="ECO:0000259" key="5">
    <source>
        <dbReference type="PROSITE" id="PS51464"/>
    </source>
</evidence>
<dbReference type="GO" id="GO:0003677">
    <property type="term" value="F:DNA binding"/>
    <property type="evidence" value="ECO:0007669"/>
    <property type="project" value="UniProtKB-KW"/>
</dbReference>
<dbReference type="InterPro" id="IPR046348">
    <property type="entry name" value="SIS_dom_sf"/>
</dbReference>
<keyword evidence="2 6" id="KW-0238">DNA-binding</keyword>